<dbReference type="InterPro" id="IPR029033">
    <property type="entry name" value="His_PPase_superfam"/>
</dbReference>
<keyword evidence="2" id="KW-1185">Reference proteome</keyword>
<evidence type="ECO:0000313" key="1">
    <source>
        <dbReference type="EMBL" id="ADV66754.1"/>
    </source>
</evidence>
<dbReference type="InterPro" id="IPR013078">
    <property type="entry name" value="His_Pase_superF_clade-1"/>
</dbReference>
<dbReference type="Gene3D" id="3.40.50.1240">
    <property type="entry name" value="Phosphoglycerate mutase-like"/>
    <property type="match status" value="1"/>
</dbReference>
<dbReference type="SUPFAM" id="SSF53254">
    <property type="entry name" value="Phosphoglycerate mutase-like"/>
    <property type="match status" value="1"/>
</dbReference>
<dbReference type="RefSeq" id="WP_013556259.1">
    <property type="nucleotide sequence ID" value="NC_014958.1"/>
</dbReference>
<evidence type="ECO:0000313" key="2">
    <source>
        <dbReference type="Proteomes" id="UP000008635"/>
    </source>
</evidence>
<dbReference type="HOGENOM" id="CLU_1413111_0_0_0"/>
<reference evidence="1 2" key="1">
    <citation type="journal article" date="2011" name="Stand. Genomic Sci.">
        <title>Complete genome sequence of Deinococcus maricopensis type strain (LB-34).</title>
        <authorList>
            <person name="Pukall R."/>
            <person name="Zeytun A."/>
            <person name="Lucas S."/>
            <person name="Lapidus A."/>
            <person name="Hammon N."/>
            <person name="Deshpande S."/>
            <person name="Nolan M."/>
            <person name="Cheng J.F."/>
            <person name="Pitluck S."/>
            <person name="Liolios K."/>
            <person name="Pagani I."/>
            <person name="Mikhailova N."/>
            <person name="Ivanova N."/>
            <person name="Mavromatis K."/>
            <person name="Pati A."/>
            <person name="Tapia R."/>
            <person name="Han C."/>
            <person name="Goodwin L."/>
            <person name="Chen A."/>
            <person name="Palaniappan K."/>
            <person name="Land M."/>
            <person name="Hauser L."/>
            <person name="Chang Y.J."/>
            <person name="Jeffries C.D."/>
            <person name="Brambilla E.M."/>
            <person name="Rohde M."/>
            <person name="Goker M."/>
            <person name="Detter J.C."/>
            <person name="Woyke T."/>
            <person name="Bristow J."/>
            <person name="Eisen J.A."/>
            <person name="Markowitz V."/>
            <person name="Hugenholtz P."/>
            <person name="Kyrpides N.C."/>
            <person name="Klenk H.P."/>
        </authorList>
    </citation>
    <scope>NUCLEOTIDE SEQUENCE [LARGE SCALE GENOMIC DNA]</scope>
    <source>
        <strain evidence="2">DSM 21211 / LMG 22137 / NRRL B-23946 / LB-34</strain>
    </source>
</reference>
<protein>
    <submittedName>
        <fullName evidence="1">Phosphoglycerate mutase</fullName>
    </submittedName>
</protein>
<dbReference type="EMBL" id="CP002454">
    <property type="protein sequence ID" value="ADV66754.1"/>
    <property type="molecule type" value="Genomic_DNA"/>
</dbReference>
<gene>
    <name evidence="1" type="ordered locus">Deima_1101</name>
</gene>
<dbReference type="eggNOG" id="COG0406">
    <property type="taxonomic scope" value="Bacteria"/>
</dbReference>
<dbReference type="KEGG" id="dmr:Deima_1101"/>
<organism evidence="1 2">
    <name type="scientific">Deinococcus maricopensis (strain DSM 21211 / LMG 22137 / NRRL B-23946 / LB-34)</name>
    <dbReference type="NCBI Taxonomy" id="709986"/>
    <lineage>
        <taxon>Bacteria</taxon>
        <taxon>Thermotogati</taxon>
        <taxon>Deinococcota</taxon>
        <taxon>Deinococci</taxon>
        <taxon>Deinococcales</taxon>
        <taxon>Deinococcaceae</taxon>
        <taxon>Deinococcus</taxon>
    </lineage>
</organism>
<dbReference type="Pfam" id="PF00300">
    <property type="entry name" value="His_Phos_1"/>
    <property type="match status" value="1"/>
</dbReference>
<dbReference type="OrthoDB" id="34197at2"/>
<reference evidence="2" key="2">
    <citation type="submission" date="2011-01" db="EMBL/GenBank/DDBJ databases">
        <title>The complete genome of Deinococcus maricopensis DSM 21211.</title>
        <authorList>
            <consortium name="US DOE Joint Genome Institute (JGI-PGF)"/>
            <person name="Lucas S."/>
            <person name="Copeland A."/>
            <person name="Lapidus A."/>
            <person name="Goodwin L."/>
            <person name="Pitluck S."/>
            <person name="Kyrpides N."/>
            <person name="Mavromatis K."/>
            <person name="Pagani I."/>
            <person name="Ivanova N."/>
            <person name="Ovchinnikova G."/>
            <person name="Zeytun A."/>
            <person name="Detter J.C."/>
            <person name="Han C."/>
            <person name="Land M."/>
            <person name="Hauser L."/>
            <person name="Markowitz V."/>
            <person name="Cheng J.-F."/>
            <person name="Hugenholtz P."/>
            <person name="Woyke T."/>
            <person name="Wu D."/>
            <person name="Pukall R."/>
            <person name="Gehrich-Schroeter G."/>
            <person name="Brambilla E."/>
            <person name="Klenk H.-P."/>
            <person name="Eisen J.A."/>
        </authorList>
    </citation>
    <scope>NUCLEOTIDE SEQUENCE [LARGE SCALE GENOMIC DNA]</scope>
    <source>
        <strain evidence="2">DSM 21211 / LMG 22137 / NRRL B-23946 / LB-34</strain>
    </source>
</reference>
<sequence>MTRTRHLIKHARPAPTPGVPAHHWPAHPHGLTGVPTLAARLNPTPGVVIRSEELKAEQTAAALARTLGVPARRMLGLHEHLRYTVPCGTQTDFDARVAEFFAQPTRCVMGEESADLARARYHAAVTATMGAHPHPCVAVVAHGTVIRLLAAHLTGQNAHPLWRHLDFLGHLTVPWPT</sequence>
<name>E8U6R5_DEIML</name>
<dbReference type="STRING" id="709986.Deima_1101"/>
<accession>E8U6R5</accession>
<proteinExistence type="predicted"/>
<dbReference type="Proteomes" id="UP000008635">
    <property type="component" value="Chromosome"/>
</dbReference>
<dbReference type="AlphaFoldDB" id="E8U6R5"/>